<dbReference type="FunFam" id="2.60.34.10:FF:000012">
    <property type="entry name" value="Heat shock 70 kDa protein"/>
    <property type="match status" value="1"/>
</dbReference>
<dbReference type="Gene3D" id="3.90.640.10">
    <property type="entry name" value="Actin, Chain A, domain 4"/>
    <property type="match status" value="1"/>
</dbReference>
<gene>
    <name evidence="8" type="primary">11443351</name>
    <name evidence="6" type="ordered locus">MTR_7g026090</name>
    <name evidence="7" type="ORF">MtrunA17_Chr7g0223781</name>
</gene>
<dbReference type="SUPFAM" id="SSF100920">
    <property type="entry name" value="Heat shock protein 70kD (HSP70), peptide-binding domain"/>
    <property type="match status" value="1"/>
</dbReference>
<dbReference type="HOGENOM" id="CLU_005965_0_1_1"/>
<dbReference type="GO" id="GO:0005524">
    <property type="term" value="F:ATP binding"/>
    <property type="evidence" value="ECO:0007669"/>
    <property type="project" value="UniProtKB-KW"/>
</dbReference>
<dbReference type="InterPro" id="IPR029047">
    <property type="entry name" value="HSP70_peptide-bd_sf"/>
</dbReference>
<dbReference type="InterPro" id="IPR043129">
    <property type="entry name" value="ATPase_NBD"/>
</dbReference>
<dbReference type="PANTHER" id="PTHR19375">
    <property type="entry name" value="HEAT SHOCK PROTEIN 70KDA"/>
    <property type="match status" value="1"/>
</dbReference>
<keyword evidence="3 4" id="KW-0067">ATP-binding</keyword>
<protein>
    <submittedName>
        <fullName evidence="6">Heat shock 70 kDa protein</fullName>
    </submittedName>
    <submittedName>
        <fullName evidence="7">Putative Heat shock protein 70 family</fullName>
    </submittedName>
</protein>
<dbReference type="Gramene" id="rna39008">
    <property type="protein sequence ID" value="RHN44842.1"/>
    <property type="gene ID" value="gene39008"/>
</dbReference>
<reference evidence="8" key="3">
    <citation type="submission" date="2015-04" db="UniProtKB">
        <authorList>
            <consortium name="EnsemblPlants"/>
        </authorList>
    </citation>
    <scope>IDENTIFICATION</scope>
    <source>
        <strain evidence="8">cv. Jemalong A17</strain>
    </source>
</reference>
<dbReference type="Proteomes" id="UP000265566">
    <property type="component" value="Chromosome 7"/>
</dbReference>
<dbReference type="Proteomes" id="UP000002051">
    <property type="component" value="Unassembled WGS sequence"/>
</dbReference>
<evidence type="ECO:0000256" key="3">
    <source>
        <dbReference type="ARBA" id="ARBA00022840"/>
    </source>
</evidence>
<comment type="similarity">
    <text evidence="1 4">Belongs to the heat shock protein 70 family.</text>
</comment>
<dbReference type="GO" id="GO:0140662">
    <property type="term" value="F:ATP-dependent protein folding chaperone"/>
    <property type="evidence" value="ECO:0007669"/>
    <property type="project" value="InterPro"/>
</dbReference>
<dbReference type="Gene3D" id="2.60.34.10">
    <property type="entry name" value="Substrate Binding Domain Of DNAk, Chain A, domain 1"/>
    <property type="match status" value="1"/>
</dbReference>
<dbReference type="PaxDb" id="3880-AES78223"/>
<accession>A0A0C3W3M4</accession>
<dbReference type="GO" id="GO:0042026">
    <property type="term" value="P:protein refolding"/>
    <property type="evidence" value="ECO:0000318"/>
    <property type="project" value="GO_Central"/>
</dbReference>
<proteinExistence type="inferred from homology"/>
<keyword evidence="5" id="KW-0175">Coiled coil</keyword>
<dbReference type="GO" id="GO:0031072">
    <property type="term" value="F:heat shock protein binding"/>
    <property type="evidence" value="ECO:0000318"/>
    <property type="project" value="GO_Central"/>
</dbReference>
<dbReference type="KEGG" id="mtr:11443351"/>
<dbReference type="PROSITE" id="PS00297">
    <property type="entry name" value="HSP70_1"/>
    <property type="match status" value="1"/>
</dbReference>
<dbReference type="Gene3D" id="1.20.1270.10">
    <property type="match status" value="1"/>
</dbReference>
<dbReference type="EMBL" id="CM001223">
    <property type="protein sequence ID" value="AES78223.2"/>
    <property type="molecule type" value="Genomic_DNA"/>
</dbReference>
<feature type="coiled-coil region" evidence="5">
    <location>
        <begin position="519"/>
        <end position="546"/>
    </location>
</feature>
<dbReference type="FunFam" id="3.30.30.30:FF:000001">
    <property type="entry name" value="heat shock 70 kDa protein-like"/>
    <property type="match status" value="1"/>
</dbReference>
<dbReference type="Gene3D" id="3.30.30.30">
    <property type="match status" value="1"/>
</dbReference>
<dbReference type="GO" id="GO:0016887">
    <property type="term" value="F:ATP hydrolysis activity"/>
    <property type="evidence" value="ECO:0000318"/>
    <property type="project" value="GO_Central"/>
</dbReference>
<evidence type="ECO:0000256" key="4">
    <source>
        <dbReference type="RuleBase" id="RU003322"/>
    </source>
</evidence>
<evidence type="ECO:0000313" key="7">
    <source>
        <dbReference type="EMBL" id="RHN44842.1"/>
    </source>
</evidence>
<dbReference type="NCBIfam" id="NF001413">
    <property type="entry name" value="PRK00290.1"/>
    <property type="match status" value="1"/>
</dbReference>
<dbReference type="GO" id="GO:0005737">
    <property type="term" value="C:cytoplasm"/>
    <property type="evidence" value="ECO:0000318"/>
    <property type="project" value="GO_Central"/>
</dbReference>
<keyword evidence="9" id="KW-1185">Reference proteome</keyword>
<dbReference type="GO" id="GO:0044183">
    <property type="term" value="F:protein folding chaperone"/>
    <property type="evidence" value="ECO:0000318"/>
    <property type="project" value="GO_Central"/>
</dbReference>
<accession>G7L003</accession>
<evidence type="ECO:0000313" key="8">
    <source>
        <dbReference type="EnsemblPlants" id="AES78223"/>
    </source>
</evidence>
<reference evidence="6 9" key="1">
    <citation type="journal article" date="2011" name="Nature">
        <title>The Medicago genome provides insight into the evolution of rhizobial symbioses.</title>
        <authorList>
            <person name="Young N.D."/>
            <person name="Debelle F."/>
            <person name="Oldroyd G.E."/>
            <person name="Geurts R."/>
            <person name="Cannon S.B."/>
            <person name="Udvardi M.K."/>
            <person name="Benedito V.A."/>
            <person name="Mayer K.F."/>
            <person name="Gouzy J."/>
            <person name="Schoof H."/>
            <person name="Van de Peer Y."/>
            <person name="Proost S."/>
            <person name="Cook D.R."/>
            <person name="Meyers B.C."/>
            <person name="Spannagl M."/>
            <person name="Cheung F."/>
            <person name="De Mita S."/>
            <person name="Krishnakumar V."/>
            <person name="Gundlach H."/>
            <person name="Zhou S."/>
            <person name="Mudge J."/>
            <person name="Bharti A.K."/>
            <person name="Murray J.D."/>
            <person name="Naoumkina M.A."/>
            <person name="Rosen B."/>
            <person name="Silverstein K.A."/>
            <person name="Tang H."/>
            <person name="Rombauts S."/>
            <person name="Zhao P.X."/>
            <person name="Zhou P."/>
            <person name="Barbe V."/>
            <person name="Bardou P."/>
            <person name="Bechner M."/>
            <person name="Bellec A."/>
            <person name="Berger A."/>
            <person name="Berges H."/>
            <person name="Bidwell S."/>
            <person name="Bisseling T."/>
            <person name="Choisne N."/>
            <person name="Couloux A."/>
            <person name="Denny R."/>
            <person name="Deshpande S."/>
            <person name="Dai X."/>
            <person name="Doyle J.J."/>
            <person name="Dudez A.M."/>
            <person name="Farmer A.D."/>
            <person name="Fouteau S."/>
            <person name="Franken C."/>
            <person name="Gibelin C."/>
            <person name="Gish J."/>
            <person name="Goldstein S."/>
            <person name="Gonzalez A.J."/>
            <person name="Green P.J."/>
            <person name="Hallab A."/>
            <person name="Hartog M."/>
            <person name="Hua A."/>
            <person name="Humphray S.J."/>
            <person name="Jeong D.H."/>
            <person name="Jing Y."/>
            <person name="Jocker A."/>
            <person name="Kenton S.M."/>
            <person name="Kim D.J."/>
            <person name="Klee K."/>
            <person name="Lai H."/>
            <person name="Lang C."/>
            <person name="Lin S."/>
            <person name="Macmil S.L."/>
            <person name="Magdelenat G."/>
            <person name="Matthews L."/>
            <person name="McCorrison J."/>
            <person name="Monaghan E.L."/>
            <person name="Mun J.H."/>
            <person name="Najar F.Z."/>
            <person name="Nicholson C."/>
            <person name="Noirot C."/>
            <person name="O'Bleness M."/>
            <person name="Paule C.R."/>
            <person name="Poulain J."/>
            <person name="Prion F."/>
            <person name="Qin B."/>
            <person name="Qu C."/>
            <person name="Retzel E.F."/>
            <person name="Riddle C."/>
            <person name="Sallet E."/>
            <person name="Samain S."/>
            <person name="Samson N."/>
            <person name="Sanders I."/>
            <person name="Saurat O."/>
            <person name="Scarpelli C."/>
            <person name="Schiex T."/>
            <person name="Segurens B."/>
            <person name="Severin A.J."/>
            <person name="Sherrier D.J."/>
            <person name="Shi R."/>
            <person name="Sims S."/>
            <person name="Singer S.R."/>
            <person name="Sinharoy S."/>
            <person name="Sterck L."/>
            <person name="Viollet A."/>
            <person name="Wang B.B."/>
            <person name="Wang K."/>
            <person name="Wang M."/>
            <person name="Wang X."/>
            <person name="Warfsmann J."/>
            <person name="Weissenbach J."/>
            <person name="White D.D."/>
            <person name="White J.D."/>
            <person name="Wiley G.B."/>
            <person name="Wincker P."/>
            <person name="Xing Y."/>
            <person name="Yang L."/>
            <person name="Yao Z."/>
            <person name="Ying F."/>
            <person name="Zhai J."/>
            <person name="Zhou L."/>
            <person name="Zuber A."/>
            <person name="Denarie J."/>
            <person name="Dixon R.A."/>
            <person name="May G.D."/>
            <person name="Schwartz D.C."/>
            <person name="Rogers J."/>
            <person name="Quetier F."/>
            <person name="Town C.D."/>
            <person name="Roe B.A."/>
        </authorList>
    </citation>
    <scope>NUCLEOTIDE SEQUENCE [LARGE SCALE GENOMIC DNA]</scope>
    <source>
        <strain evidence="6">A17</strain>
        <strain evidence="8 9">cv. Jemalong A17</strain>
    </source>
</reference>
<organism evidence="6 9">
    <name type="scientific">Medicago truncatula</name>
    <name type="common">Barrel medic</name>
    <name type="synonym">Medicago tribuloides</name>
    <dbReference type="NCBI Taxonomy" id="3880"/>
    <lineage>
        <taxon>Eukaryota</taxon>
        <taxon>Viridiplantae</taxon>
        <taxon>Streptophyta</taxon>
        <taxon>Embryophyta</taxon>
        <taxon>Tracheophyta</taxon>
        <taxon>Spermatophyta</taxon>
        <taxon>Magnoliopsida</taxon>
        <taxon>eudicotyledons</taxon>
        <taxon>Gunneridae</taxon>
        <taxon>Pentapetalae</taxon>
        <taxon>rosids</taxon>
        <taxon>fabids</taxon>
        <taxon>Fabales</taxon>
        <taxon>Fabaceae</taxon>
        <taxon>Papilionoideae</taxon>
        <taxon>50 kb inversion clade</taxon>
        <taxon>NPAAA clade</taxon>
        <taxon>Hologalegina</taxon>
        <taxon>IRL clade</taxon>
        <taxon>Trifolieae</taxon>
        <taxon>Medicago</taxon>
    </lineage>
</organism>
<evidence type="ECO:0000256" key="2">
    <source>
        <dbReference type="ARBA" id="ARBA00022741"/>
    </source>
</evidence>
<evidence type="ECO:0000256" key="5">
    <source>
        <dbReference type="SAM" id="Coils"/>
    </source>
</evidence>
<dbReference type="InterPro" id="IPR018181">
    <property type="entry name" value="Heat_shock_70_CS"/>
</dbReference>
<reference evidence="7" key="4">
    <citation type="journal article" date="2018" name="Nat. Plants">
        <title>Whole-genome landscape of Medicago truncatula symbiotic genes.</title>
        <authorList>
            <person name="Pecrix Y."/>
            <person name="Gamas P."/>
            <person name="Carrere S."/>
        </authorList>
    </citation>
    <scope>NUCLEOTIDE SEQUENCE</scope>
    <source>
        <tissue evidence="7">Leaves</tissue>
    </source>
</reference>
<dbReference type="InterPro" id="IPR029048">
    <property type="entry name" value="HSP70_C_sf"/>
</dbReference>
<dbReference type="EMBL" id="PSQE01000007">
    <property type="protein sequence ID" value="RHN44842.1"/>
    <property type="molecule type" value="Genomic_DNA"/>
</dbReference>
<dbReference type="EnsemblPlants" id="AES78223">
    <property type="protein sequence ID" value="AES78223"/>
    <property type="gene ID" value="MTR_7g026090"/>
</dbReference>
<keyword evidence="2 4" id="KW-0547">Nucleotide-binding</keyword>
<dbReference type="FunFam" id="3.30.420.40:FF:000026">
    <property type="entry name" value="Heat shock protein 70"/>
    <property type="match status" value="1"/>
</dbReference>
<dbReference type="Pfam" id="PF00012">
    <property type="entry name" value="HSP70"/>
    <property type="match status" value="1"/>
</dbReference>
<dbReference type="SUPFAM" id="SSF100934">
    <property type="entry name" value="Heat shock protein 70kD (HSP70), C-terminal subdomain"/>
    <property type="match status" value="1"/>
</dbReference>
<evidence type="ECO:0000256" key="1">
    <source>
        <dbReference type="ARBA" id="ARBA00007381"/>
    </source>
</evidence>
<dbReference type="SUPFAM" id="SSF53067">
    <property type="entry name" value="Actin-like ATPase domain"/>
    <property type="match status" value="2"/>
</dbReference>
<sequence length="614" mass="68334">MAKKYEGPAIGIDLGTTYSCVAVWDSQINRAEIIHNEQGNRITPSCVAFTDAQRLIGDAAKNQASSNPSNTVFDVKRLIGRNYSDPIIQNDLNMWPFKVIAGRDDKPMIVVKYKGEQKQLFPEEISSMVLTKMREIAEAYLESSVKNAVITVPAYFNDSQRKSTKDAGAIAGLNVIRIINEPTAAAFAYGLQKRGNCVKERNIFVFDLGGGTFDVSILKIKGEVFEVKATAGDTHLGGEDFDNRMVEYFVEEIKRKNKVDISGNAKSLRRLRTSCERAKRTLSFAVDTTIEVDGLFENFDFCSLITRARFEELNMDLFMKCVETVNTCLKDSNMDKSNIDDVVLVGGSSRIPKVQQLLQDIFKAKELCKSINADEAVAYGAAVQAALLCKGVSPNLVILDVTPLSLGILINGDLMSVVIPKNTTIPVKKTEDFEKSEDNQSSIPIKVCEGERTRASDNNLLGLFYLDCNPSNPRGHSLNVCFDIDADGILIVSAEEECTGNKKEITIANNTRRLSPEQIMRMIREAEKYKAEDEEYQKKVNAVNALDDYVYKINKALKNIDRSAKLCPEEKMKINLECSKAKDILDSIKEKETAVFVNCLNKLKSVVKPILQID</sequence>
<dbReference type="eggNOG" id="KOG0101">
    <property type="taxonomic scope" value="Eukaryota"/>
</dbReference>
<dbReference type="AlphaFoldDB" id="G7L003"/>
<dbReference type="Gene3D" id="3.30.420.40">
    <property type="match status" value="2"/>
</dbReference>
<dbReference type="FunFam" id="3.90.640.10:FF:000002">
    <property type="entry name" value="Heat shock 70 kDa"/>
    <property type="match status" value="1"/>
</dbReference>
<dbReference type="PROSITE" id="PS01036">
    <property type="entry name" value="HSP70_3"/>
    <property type="match status" value="1"/>
</dbReference>
<reference evidence="6 9" key="2">
    <citation type="journal article" date="2014" name="BMC Genomics">
        <title>An improved genome release (version Mt4.0) for the model legume Medicago truncatula.</title>
        <authorList>
            <person name="Tang H."/>
            <person name="Krishnakumar V."/>
            <person name="Bidwell S."/>
            <person name="Rosen B."/>
            <person name="Chan A."/>
            <person name="Zhou S."/>
            <person name="Gentzbittel L."/>
            <person name="Childs K.L."/>
            <person name="Yandell M."/>
            <person name="Gundlach H."/>
            <person name="Mayer K.F."/>
            <person name="Schwartz D.C."/>
            <person name="Town C.D."/>
        </authorList>
    </citation>
    <scope>GENOME REANNOTATION</scope>
    <source>
        <strain evidence="8 9">cv. Jemalong A17</strain>
    </source>
</reference>
<dbReference type="OrthoDB" id="1400057at2759"/>
<dbReference type="InterPro" id="IPR013126">
    <property type="entry name" value="Hsp_70_fam"/>
</dbReference>
<keyword evidence="6" id="KW-0346">Stress response</keyword>
<dbReference type="PROSITE" id="PS00329">
    <property type="entry name" value="HSP70_2"/>
    <property type="match status" value="1"/>
</dbReference>
<evidence type="ECO:0000313" key="6">
    <source>
        <dbReference type="EMBL" id="AES78223.2"/>
    </source>
</evidence>
<evidence type="ECO:0000313" key="9">
    <source>
        <dbReference type="Proteomes" id="UP000002051"/>
    </source>
</evidence>
<dbReference type="eggNOG" id="KOG0017">
    <property type="taxonomic scope" value="Eukaryota"/>
</dbReference>
<dbReference type="STRING" id="3880.G7L003"/>
<name>G7L003_MEDTR</name>
<dbReference type="PRINTS" id="PR00301">
    <property type="entry name" value="HEATSHOCK70"/>
</dbReference>